<dbReference type="InterPro" id="IPR013783">
    <property type="entry name" value="Ig-like_fold"/>
</dbReference>
<evidence type="ECO:0000313" key="3">
    <source>
        <dbReference type="Proteomes" id="UP000244925"/>
    </source>
</evidence>
<accession>A0A2V1ITB2</accession>
<dbReference type="RefSeq" id="WP_107036725.1">
    <property type="nucleotide sequence ID" value="NZ_PUBV01000027.1"/>
</dbReference>
<keyword evidence="3" id="KW-1185">Reference proteome</keyword>
<dbReference type="Gene3D" id="2.60.40.10">
    <property type="entry name" value="Immunoglobulins"/>
    <property type="match status" value="1"/>
</dbReference>
<evidence type="ECO:0008006" key="4">
    <source>
        <dbReference type="Google" id="ProtNLM"/>
    </source>
</evidence>
<gene>
    <name evidence="2" type="ORF">C5O25_10650</name>
</gene>
<comment type="caution">
    <text evidence="2">The sequence shown here is derived from an EMBL/GenBank/DDBJ whole genome shotgun (WGS) entry which is preliminary data.</text>
</comment>
<feature type="signal peptide" evidence="1">
    <location>
        <begin position="1"/>
        <end position="24"/>
    </location>
</feature>
<proteinExistence type="predicted"/>
<dbReference type="EMBL" id="PUBV01000027">
    <property type="protein sequence ID" value="PWB06346.1"/>
    <property type="molecule type" value="Genomic_DNA"/>
</dbReference>
<keyword evidence="1" id="KW-0732">Signal</keyword>
<evidence type="ECO:0000256" key="1">
    <source>
        <dbReference type="SAM" id="SignalP"/>
    </source>
</evidence>
<organism evidence="2 3">
    <name type="scientific">Paramuribaculum intestinale</name>
    <dbReference type="NCBI Taxonomy" id="2094151"/>
    <lineage>
        <taxon>Bacteria</taxon>
        <taxon>Pseudomonadati</taxon>
        <taxon>Bacteroidota</taxon>
        <taxon>Bacteroidia</taxon>
        <taxon>Bacteroidales</taxon>
        <taxon>Muribaculaceae</taxon>
        <taxon>Paramuribaculum</taxon>
    </lineage>
</organism>
<evidence type="ECO:0000313" key="2">
    <source>
        <dbReference type="EMBL" id="PWB06346.1"/>
    </source>
</evidence>
<sequence length="1723" mass="186598">MKQLLLTLLGVAALCGLSPHHAAAQEHSPVTKTYTVTKSNFTNGLVSMGKRVKGALEGATNTADYTLSDSESITPTDIPTGQDAHGYGQYLIKSAADDDDPLTIDFDFSNCSTTPKNENPAWYQNTSYINTNIYTYTGAKLKISLSDKKRIKSIQIQTNMYGNNLNKALQAYKQNIKCIKDFSSDVEDDRFTLSAVNLDNDGITVKYESSRIYGDEPNLTLDFVNPDGYYYLQIRKIIVQYYDNSDGWMPKYDNTMKYGKNYADVIYYKDDDATDWTEATGSERIKLNGATVKTRIGNAMTTFTRPASPKPNQPTVIIDPVRKIIGATIGVTFYTTLDPDYSASDDINEAYSVEYQLNNYAATGTSATYANSNVTAPTGAIGGTAPVISAITNVAGLDASNSTYTVKASISYDPFNTGTYAATTDQKNGLDMAFGFDGLKIRYTSKIAPPVQLPMVPEVTISSGAVQSNTGIYNLFKDLKVTAAHNAACIYPEAKIYYIFGDTQLDDKTFDKSKATLVGEDPIVVTGDGYLSIRSYATVDGNEICSGVATYQFKKIESIRFSNAGQLLDKANNGKLVYLDFPIQTLASGTYTADPNTYIVYARDTTGTPLKFVSRMNAKVTTASKAWPGAAFQATAGRVFTQIPFIPAGGAVGQLSFDDQGHPYILLKDEANDIDYFDYCYAGAYKRYTDIFKDNIAKGLKFVTDTYICNPIEKFSADDYGKIVYIKAKYTKTGNLFHYADDTQIDVRLTTATGFISQIPNNTYAIPSTTALTDGADVVITGLVEYDAEGNGGYYIIPRGINIAPKMPTVNIGNISNGTTLVEDSYKLNEEGNAAEATIKMVSGKMLLQFNGAAGTTKNYFYSYYNPTSNSDITGSKTTTSATLTSLVFDDNRQIRVSVNTQDCAYSQAPFAVSEPFTLTVTDIISTAPGYNSIAEVKKELNGKTAEQLKDKYYRVDGKMVVLGFDPTYQYMYLRDAEADGYIIAYTKNKWNNAKFTFVHGNYYTWTSFSTWSLPRIGDQITTITFTPAEMSGVMVADLTGLEGSKYDSGINQRYNWAYIKGHSYSDYDEQNDPDKTIWGELGKGNPMYKNHMERLGAPIRKDLCYDASNEADAAKLTFDDSNIADYVAINNVKLTANEDTDPVFSTTGLGTNLEIDWSLLPAAESTAALAEDGDETEEPAVKDVKAEIIKAYNDAKTEGKDIYFNIQGHIFKNATATGYALKIKDYSITEAAPLPTVKVTAAGNEIVATPDADDASKLAASFIKTVSVSSPDAELEDADFEILMSINGGEYEAYDAAKLDGFDTHNTTVAFKCPLRPGYLAGDRITTLTLSKDASDVNTLAEMAGGDNANNLYHFRKHLKVVAAAEGTVMAADKEGNLAVVAAAPAEAEEGKYLADIVLVRKNAHKASIHEIDADAELLDEDESYAIATPAPATLFGVTVAEGNATDAEGNTYAIDPTFAAIPEGDAEAWKLTGYVLADDNDKPVIYLTASQAIDRVALPVINPAEAAFLDKTTVSITCATEGADIEYSLDGGKTWNPYTGAFDATASGEILARATADDMLPSHEAKASVVREYLSGDVTITVDEQEAVTVITITGPAGAAIYYSLDGTAEKLYNGPLTLTNDTQAVINGQIKAYALESGKRPGAESVKDYQIKFKPEVTGIDGVGADQEAGSVRVEGNSIIVPEGAQTFDIAGRRVNPQGLPRGIYIVRLASGKAVKAVVK</sequence>
<name>A0A2V1ITB2_9BACT</name>
<dbReference type="Proteomes" id="UP000244925">
    <property type="component" value="Unassembled WGS sequence"/>
</dbReference>
<feature type="chain" id="PRO_5016155491" description="T9SS C-terminal target domain-containing protein" evidence="1">
    <location>
        <begin position="25"/>
        <end position="1723"/>
    </location>
</feature>
<reference evidence="3" key="1">
    <citation type="submission" date="2018-02" db="EMBL/GenBank/DDBJ databases">
        <authorList>
            <person name="Clavel T."/>
            <person name="Strowig T."/>
        </authorList>
    </citation>
    <scope>NUCLEOTIDE SEQUENCE [LARGE SCALE GENOMIC DNA]</scope>
    <source>
        <strain evidence="3">DSM 100764</strain>
    </source>
</reference>
<protein>
    <recommendedName>
        <fullName evidence="4">T9SS C-terminal target domain-containing protein</fullName>
    </recommendedName>
</protein>